<evidence type="ECO:0000259" key="1">
    <source>
        <dbReference type="Pfam" id="PF26033"/>
    </source>
</evidence>
<comment type="caution">
    <text evidence="2">The sequence shown here is derived from an EMBL/GenBank/DDBJ whole genome shotgun (WGS) entry which is preliminary data.</text>
</comment>
<organism evidence="2 3">
    <name type="scientific">Haloarcula pellucida</name>
    <dbReference type="NCBI Taxonomy" id="1427151"/>
    <lineage>
        <taxon>Archaea</taxon>
        <taxon>Methanobacteriati</taxon>
        <taxon>Methanobacteriota</taxon>
        <taxon>Stenosarchaea group</taxon>
        <taxon>Halobacteria</taxon>
        <taxon>Halobacteriales</taxon>
        <taxon>Haloarculaceae</taxon>
        <taxon>Haloarcula</taxon>
    </lineage>
</organism>
<dbReference type="RefSeq" id="WP_188998879.1">
    <property type="nucleotide sequence ID" value="NZ_BMOU01000004.1"/>
</dbReference>
<evidence type="ECO:0000313" key="3">
    <source>
        <dbReference type="Proteomes" id="UP000605784"/>
    </source>
</evidence>
<keyword evidence="3" id="KW-1185">Reference proteome</keyword>
<proteinExistence type="predicted"/>
<name>A0A830GPQ5_9EURY</name>
<feature type="domain" description="DUF8009" evidence="1">
    <location>
        <begin position="2"/>
        <end position="132"/>
    </location>
</feature>
<reference evidence="2" key="1">
    <citation type="journal article" date="2014" name="Int. J. Syst. Evol. Microbiol.">
        <title>Complete genome sequence of Corynebacterium casei LMG S-19264T (=DSM 44701T), isolated from a smear-ripened cheese.</title>
        <authorList>
            <consortium name="US DOE Joint Genome Institute (JGI-PGF)"/>
            <person name="Walter F."/>
            <person name="Albersmeier A."/>
            <person name="Kalinowski J."/>
            <person name="Ruckert C."/>
        </authorList>
    </citation>
    <scope>NUCLEOTIDE SEQUENCE</scope>
    <source>
        <strain evidence="2">JCM 17820</strain>
    </source>
</reference>
<accession>A0A830GPQ5</accession>
<dbReference type="Proteomes" id="UP000605784">
    <property type="component" value="Unassembled WGS sequence"/>
</dbReference>
<dbReference type="Pfam" id="PF26033">
    <property type="entry name" value="DUF8009"/>
    <property type="match status" value="1"/>
</dbReference>
<gene>
    <name evidence="2" type="ORF">GCM10009030_27430</name>
</gene>
<protein>
    <recommendedName>
        <fullName evidence="1">DUF8009 domain-containing protein</fullName>
    </recommendedName>
</protein>
<dbReference type="EMBL" id="BMOU01000004">
    <property type="protein sequence ID" value="GGN97800.1"/>
    <property type="molecule type" value="Genomic_DNA"/>
</dbReference>
<dbReference type="InterPro" id="IPR058322">
    <property type="entry name" value="DUF8009"/>
</dbReference>
<evidence type="ECO:0000313" key="2">
    <source>
        <dbReference type="EMBL" id="GGN97800.1"/>
    </source>
</evidence>
<dbReference type="AlphaFoldDB" id="A0A830GPQ5"/>
<reference evidence="2" key="2">
    <citation type="submission" date="2020-09" db="EMBL/GenBank/DDBJ databases">
        <authorList>
            <person name="Sun Q."/>
            <person name="Ohkuma M."/>
        </authorList>
    </citation>
    <scope>NUCLEOTIDE SEQUENCE</scope>
    <source>
        <strain evidence="2">JCM 17820</strain>
    </source>
</reference>
<sequence>MSPDPSVVRSLAVSAEDLTAALEANARDGPRTVLRATPPYSGRMRARLHVVQRDDEETLHVAPERLLTDTAPAYPTPDDTADELRADETETYTVERHRAYHERRVDEWRETVFDHVVDTATVPAVDHEVNISLLGP</sequence>